<evidence type="ECO:0000256" key="1">
    <source>
        <dbReference type="ARBA" id="ARBA00004613"/>
    </source>
</evidence>
<dbReference type="Proteomes" id="UP000593572">
    <property type="component" value="Unassembled WGS sequence"/>
</dbReference>
<reference evidence="4 5" key="1">
    <citation type="journal article" date="2019" name="Genome Biol. Evol.">
        <title>Insights into the evolution of the New World diploid cottons (Gossypium, subgenus Houzingenia) based on genome sequencing.</title>
        <authorList>
            <person name="Grover C.E."/>
            <person name="Arick M.A. 2nd"/>
            <person name="Thrash A."/>
            <person name="Conover J.L."/>
            <person name="Sanders W.S."/>
            <person name="Peterson D.G."/>
            <person name="Frelichowski J.E."/>
            <person name="Scheffler J.A."/>
            <person name="Scheffler B.E."/>
            <person name="Wendel J.F."/>
        </authorList>
    </citation>
    <scope>NUCLEOTIDE SEQUENCE [LARGE SCALE GENOMIC DNA]</scope>
    <source>
        <strain evidence="4">157</strain>
        <tissue evidence="4">Leaf</tissue>
    </source>
</reference>
<dbReference type="Pfam" id="PF24300">
    <property type="entry name" value="KWL1"/>
    <property type="match status" value="1"/>
</dbReference>
<keyword evidence="5" id="KW-1185">Reference proteome</keyword>
<gene>
    <name evidence="4" type="ORF">Golob_027793</name>
</gene>
<comment type="caution">
    <text evidence="4">The sequence shown here is derived from an EMBL/GenBank/DDBJ whole genome shotgun (WGS) entry which is preliminary data.</text>
</comment>
<evidence type="ECO:0000256" key="3">
    <source>
        <dbReference type="ARBA" id="ARBA00022729"/>
    </source>
</evidence>
<keyword evidence="3" id="KW-0732">Signal</keyword>
<name>A0A7J8NID8_9ROSI</name>
<protein>
    <submittedName>
        <fullName evidence="4">Uncharacterized protein</fullName>
    </submittedName>
</protein>
<dbReference type="GO" id="GO:0005576">
    <property type="term" value="C:extracellular region"/>
    <property type="evidence" value="ECO:0007669"/>
    <property type="project" value="UniProtKB-SubCell"/>
</dbReference>
<dbReference type="AlphaFoldDB" id="A0A7J8NID8"/>
<evidence type="ECO:0000313" key="4">
    <source>
        <dbReference type="EMBL" id="MBA0576757.1"/>
    </source>
</evidence>
<dbReference type="PANTHER" id="PTHR33191">
    <property type="entry name" value="RIPENING-RELATED PROTEIN 2-RELATED"/>
    <property type="match status" value="1"/>
</dbReference>
<accession>A0A7J8NID8</accession>
<sequence length="46" mass="5301">MGCNSDHDYQPPCPNNIVDAWKVVWKALGVIESDWGEMDIYWSDTN</sequence>
<keyword evidence="2" id="KW-0964">Secreted</keyword>
<organism evidence="4 5">
    <name type="scientific">Gossypium lobatum</name>
    <dbReference type="NCBI Taxonomy" id="34289"/>
    <lineage>
        <taxon>Eukaryota</taxon>
        <taxon>Viridiplantae</taxon>
        <taxon>Streptophyta</taxon>
        <taxon>Embryophyta</taxon>
        <taxon>Tracheophyta</taxon>
        <taxon>Spermatophyta</taxon>
        <taxon>Magnoliopsida</taxon>
        <taxon>eudicotyledons</taxon>
        <taxon>Gunneridae</taxon>
        <taxon>Pentapetalae</taxon>
        <taxon>rosids</taxon>
        <taxon>malvids</taxon>
        <taxon>Malvales</taxon>
        <taxon>Malvaceae</taxon>
        <taxon>Malvoideae</taxon>
        <taxon>Gossypium</taxon>
    </lineage>
</organism>
<evidence type="ECO:0000313" key="5">
    <source>
        <dbReference type="Proteomes" id="UP000593572"/>
    </source>
</evidence>
<dbReference type="InterPro" id="IPR039271">
    <property type="entry name" value="Kiwellin-like"/>
</dbReference>
<proteinExistence type="predicted"/>
<evidence type="ECO:0000256" key="2">
    <source>
        <dbReference type="ARBA" id="ARBA00022525"/>
    </source>
</evidence>
<dbReference type="PANTHER" id="PTHR33191:SF77">
    <property type="entry name" value="RIPENING-RELATED PROTEIN 1"/>
    <property type="match status" value="1"/>
</dbReference>
<comment type="subcellular location">
    <subcellularLocation>
        <location evidence="1">Secreted</location>
    </subcellularLocation>
</comment>
<dbReference type="EMBL" id="JABEZX010351134">
    <property type="protein sequence ID" value="MBA0576757.1"/>
    <property type="molecule type" value="Genomic_DNA"/>
</dbReference>